<dbReference type="CDD" id="cd00060">
    <property type="entry name" value="FHA"/>
    <property type="match status" value="1"/>
</dbReference>
<evidence type="ECO:0000313" key="6">
    <source>
        <dbReference type="Proteomes" id="UP001178507"/>
    </source>
</evidence>
<dbReference type="InterPro" id="IPR008984">
    <property type="entry name" value="SMAD_FHA_dom_sf"/>
</dbReference>
<dbReference type="GO" id="GO:0005975">
    <property type="term" value="P:carbohydrate metabolic process"/>
    <property type="evidence" value="ECO:0007669"/>
    <property type="project" value="InterPro"/>
</dbReference>
<feature type="compositionally biased region" description="Basic and acidic residues" evidence="2">
    <location>
        <begin position="1043"/>
        <end position="1054"/>
    </location>
</feature>
<dbReference type="SUPFAM" id="SSF51569">
    <property type="entry name" value="Aldolase"/>
    <property type="match status" value="1"/>
</dbReference>
<feature type="compositionally biased region" description="Low complexity" evidence="2">
    <location>
        <begin position="469"/>
        <end position="492"/>
    </location>
</feature>
<feature type="compositionally biased region" description="Basic and acidic residues" evidence="2">
    <location>
        <begin position="900"/>
        <end position="927"/>
    </location>
</feature>
<dbReference type="InterPro" id="IPR000253">
    <property type="entry name" value="FHA_dom"/>
</dbReference>
<feature type="compositionally biased region" description="Basic and acidic residues" evidence="2">
    <location>
        <begin position="680"/>
        <end position="724"/>
    </location>
</feature>
<gene>
    <name evidence="5" type="ORF">EVOR1521_LOCUS3037</name>
</gene>
<protein>
    <recommendedName>
        <fullName evidence="4">FHA domain-containing protein</fullName>
    </recommendedName>
</protein>
<organism evidence="5 6">
    <name type="scientific">Effrenium voratum</name>
    <dbReference type="NCBI Taxonomy" id="2562239"/>
    <lineage>
        <taxon>Eukaryota</taxon>
        <taxon>Sar</taxon>
        <taxon>Alveolata</taxon>
        <taxon>Dinophyceae</taxon>
        <taxon>Suessiales</taxon>
        <taxon>Symbiodiniaceae</taxon>
        <taxon>Effrenium</taxon>
    </lineage>
</organism>
<dbReference type="Gene3D" id="3.20.20.70">
    <property type="entry name" value="Aldolase class I"/>
    <property type="match status" value="1"/>
</dbReference>
<feature type="compositionally biased region" description="Low complexity" evidence="2">
    <location>
        <begin position="652"/>
        <end position="667"/>
    </location>
</feature>
<feature type="compositionally biased region" description="Pro residues" evidence="2">
    <location>
        <begin position="618"/>
        <end position="651"/>
    </location>
</feature>
<name>A0AA36MM34_9DINO</name>
<evidence type="ECO:0000256" key="3">
    <source>
        <dbReference type="SAM" id="SignalP"/>
    </source>
</evidence>
<dbReference type="InterPro" id="IPR013785">
    <property type="entry name" value="Aldolase_TIM"/>
</dbReference>
<dbReference type="PANTHER" id="PTHR10683">
    <property type="entry name" value="TRANSALDOLASE"/>
    <property type="match status" value="1"/>
</dbReference>
<evidence type="ECO:0000256" key="1">
    <source>
        <dbReference type="ARBA" id="ARBA00023270"/>
    </source>
</evidence>
<proteinExistence type="predicted"/>
<dbReference type="EMBL" id="CAUJNA010000176">
    <property type="protein sequence ID" value="CAJ1373125.1"/>
    <property type="molecule type" value="Genomic_DNA"/>
</dbReference>
<accession>A0AA36MM34</accession>
<comment type="caution">
    <text evidence="5">The sequence shown here is derived from an EMBL/GenBank/DDBJ whole genome shotgun (WGS) entry which is preliminary data.</text>
</comment>
<feature type="compositionally biased region" description="Basic and acidic residues" evidence="2">
    <location>
        <begin position="1077"/>
        <end position="1097"/>
    </location>
</feature>
<dbReference type="SUPFAM" id="SSF49879">
    <property type="entry name" value="SMAD/FHA domain"/>
    <property type="match status" value="1"/>
</dbReference>
<feature type="domain" description="FHA" evidence="4">
    <location>
        <begin position="314"/>
        <end position="362"/>
    </location>
</feature>
<dbReference type="PANTHER" id="PTHR10683:SF40">
    <property type="entry name" value="FRUCTOSE-6-PHOSPHATE ALDOLASE 1-RELATED"/>
    <property type="match status" value="1"/>
</dbReference>
<feature type="region of interest" description="Disordered" evidence="2">
    <location>
        <begin position="1039"/>
        <end position="1158"/>
    </location>
</feature>
<evidence type="ECO:0000313" key="5">
    <source>
        <dbReference type="EMBL" id="CAJ1373125.1"/>
    </source>
</evidence>
<feature type="region of interest" description="Disordered" evidence="2">
    <location>
        <begin position="418"/>
        <end position="724"/>
    </location>
</feature>
<dbReference type="PROSITE" id="PS50006">
    <property type="entry name" value="FHA_DOMAIN"/>
    <property type="match status" value="1"/>
</dbReference>
<dbReference type="InterPro" id="IPR001585">
    <property type="entry name" value="TAL/FSA"/>
</dbReference>
<evidence type="ECO:0000259" key="4">
    <source>
        <dbReference type="PROSITE" id="PS50006"/>
    </source>
</evidence>
<evidence type="ECO:0000256" key="2">
    <source>
        <dbReference type="SAM" id="MobiDB-lite"/>
    </source>
</evidence>
<keyword evidence="1" id="KW-0704">Schiff base</keyword>
<reference evidence="5" key="1">
    <citation type="submission" date="2023-08" db="EMBL/GenBank/DDBJ databases">
        <authorList>
            <person name="Chen Y."/>
            <person name="Shah S."/>
            <person name="Dougan E. K."/>
            <person name="Thang M."/>
            <person name="Chan C."/>
        </authorList>
    </citation>
    <scope>NUCLEOTIDE SEQUENCE</scope>
</reference>
<feature type="signal peptide" evidence="3">
    <location>
        <begin position="1"/>
        <end position="23"/>
    </location>
</feature>
<dbReference type="Gene3D" id="2.60.200.20">
    <property type="match status" value="1"/>
</dbReference>
<feature type="region of interest" description="Disordered" evidence="2">
    <location>
        <begin position="851"/>
        <end position="975"/>
    </location>
</feature>
<feature type="compositionally biased region" description="Basic and acidic residues" evidence="2">
    <location>
        <begin position="546"/>
        <end position="594"/>
    </location>
</feature>
<keyword evidence="6" id="KW-1185">Reference proteome</keyword>
<keyword evidence="3" id="KW-0732">Signal</keyword>
<dbReference type="Proteomes" id="UP001178507">
    <property type="component" value="Unassembled WGS sequence"/>
</dbReference>
<dbReference type="AlphaFoldDB" id="A0AA36MM34"/>
<feature type="chain" id="PRO_5041375380" description="FHA domain-containing protein" evidence="3">
    <location>
        <begin position="24"/>
        <end position="1158"/>
    </location>
</feature>
<dbReference type="Pfam" id="PF00923">
    <property type="entry name" value="TAL_FSA"/>
    <property type="match status" value="1"/>
</dbReference>
<feature type="compositionally biased region" description="Basic residues" evidence="2">
    <location>
        <begin position="1139"/>
        <end position="1148"/>
    </location>
</feature>
<sequence>MAMSVRSLRALALALLVAAGLMCRSFPSFTPLHATHHQPHHRGMRLFLDTADVEQYKNFLGLGVFHGVTTNPTTLQDAKEPCTVESLDHIHRLAKKYWKRPPHFNRHEEFMCQTWGGTEDELYKTGVALSKLDRSRMVVKVPATKKGISVARRLHQSDVRVCLTGCYSAKQALLAASLGVEYVAPYLGRMTDKGKDGLEECIKMQEIMESLECETRVLVASVRNPDDMVELARRGVNTFTFCPEVAEQLFSDPLTEDAAAEFEAAVKDTSERVAVTSVTFVKASQRGGVLVTLVTDNDQPSKSFELPSGEERRIRLGRAKENDLVIEQKGTSWFHCELRLLEPERRGSGALVKLRDTSTNGVGMKAPGASTIRITKGIDHPVVDGTVIIVPFKVKAEDGKSQEELRSSVKVCVSGFGALGAEPKPKAAPLESPKVDLEPPPLPKAQAPTILTRTPEKEVPPPVPEVGKKSQALQPKAAASKPAAARPKASRPTFPREEPPKAASAKSQSRPPAREVRHIGQVPMEEDYPPAIPAATGSVPVPAAEKPAKPEKEEKRRDRSRSRRQDRDRDHRDKERRSRGRGRDRDRRSRDRSRERSKRSGGRSDRRRRDGSREAPKPVDPGGPPPPPDAPDAPDEPPPAPAPVPALPAPDAPATAPKASGAKSSASQFEEMMKRVTAFAREKEQTYEERVAECRAREEAERKKREEDEEEEAKKKKEEEGERSQAWHIMLAQVQLQRLSGELRNMMNMGNMGMGGMGMSASQPLPPAVAYNRGVYVADWEPLRRPWQRAKTSKARDLVTSPYGMVAVKSGHGPPPAAPSAGPPGQSLMARLGGEVAGAASCDFSGIAAVTKSKSAPPPPQMMNSAVPALPPSQTAWSDMKLTAKAPQQAQPPPPPPGNFDRRGDDRGDGFDRSQPDEGSDRRHDGGGGRPRRSGFSDAPPDRGANGGASAPPRSFEKPEGGRGGGRGGMQEWQERDIQDFCERFSLDDRLQKRVMETLAKRLDSFTQDLSSLKQTMETARNPPGLLSVKLREMEDGTFVAKGSDKGKGKRDGRFGPCRIVGRHERDAEGGFGGFGKGKDKDGGKDGGKDFGKDGGKGGKGPVMSAERRAALFADSPERPPAASHAPPAASQPPQPPARRSRSRRSRPWKSPEKWSLL</sequence>
<feature type="compositionally biased region" description="Basic and acidic residues" evidence="2">
    <location>
        <begin position="602"/>
        <end position="617"/>
    </location>
</feature>